<protein>
    <recommendedName>
        <fullName evidence="1">PIPK domain-containing protein</fullName>
    </recommendedName>
</protein>
<dbReference type="InterPro" id="IPR002498">
    <property type="entry name" value="PInositol-4-P-4/5-kinase_core"/>
</dbReference>
<dbReference type="OrthoDB" id="158357at2759"/>
<dbReference type="Pfam" id="PF01504">
    <property type="entry name" value="PIP5K"/>
    <property type="match status" value="1"/>
</dbReference>
<reference evidence="2" key="2">
    <citation type="submission" date="2021-02" db="EMBL/GenBank/DDBJ databases">
        <authorList>
            <person name="Kimball J.A."/>
            <person name="Haas M.W."/>
            <person name="Macchietto M."/>
            <person name="Kono T."/>
            <person name="Duquette J."/>
            <person name="Shao M."/>
        </authorList>
    </citation>
    <scope>NUCLEOTIDE SEQUENCE</scope>
    <source>
        <tissue evidence="2">Fresh leaf tissue</tissue>
    </source>
</reference>
<dbReference type="GO" id="GO:0000285">
    <property type="term" value="F:1-phosphatidylinositol-3-phosphate 5-kinase activity"/>
    <property type="evidence" value="ECO:0007669"/>
    <property type="project" value="TreeGrafter"/>
</dbReference>
<proteinExistence type="predicted"/>
<dbReference type="Proteomes" id="UP000729402">
    <property type="component" value="Unassembled WGS sequence"/>
</dbReference>
<dbReference type="PANTHER" id="PTHR45748">
    <property type="entry name" value="1-PHOSPHATIDYLINOSITOL 3-PHOSPHATE 5-KINASE-RELATED"/>
    <property type="match status" value="1"/>
</dbReference>
<comment type="caution">
    <text evidence="2">The sequence shown here is derived from an EMBL/GenBank/DDBJ whole genome shotgun (WGS) entry which is preliminary data.</text>
</comment>
<dbReference type="GO" id="GO:0010008">
    <property type="term" value="C:endosome membrane"/>
    <property type="evidence" value="ECO:0007669"/>
    <property type="project" value="TreeGrafter"/>
</dbReference>
<organism evidence="2 3">
    <name type="scientific">Zizania palustris</name>
    <name type="common">Northern wild rice</name>
    <dbReference type="NCBI Taxonomy" id="103762"/>
    <lineage>
        <taxon>Eukaryota</taxon>
        <taxon>Viridiplantae</taxon>
        <taxon>Streptophyta</taxon>
        <taxon>Embryophyta</taxon>
        <taxon>Tracheophyta</taxon>
        <taxon>Spermatophyta</taxon>
        <taxon>Magnoliopsida</taxon>
        <taxon>Liliopsida</taxon>
        <taxon>Poales</taxon>
        <taxon>Poaceae</taxon>
        <taxon>BOP clade</taxon>
        <taxon>Oryzoideae</taxon>
        <taxon>Oryzeae</taxon>
        <taxon>Zizaniinae</taxon>
        <taxon>Zizania</taxon>
    </lineage>
</organism>
<reference evidence="2" key="1">
    <citation type="journal article" date="2021" name="bioRxiv">
        <title>Whole Genome Assembly and Annotation of Northern Wild Rice, Zizania palustris L., Supports a Whole Genome Duplication in the Zizania Genus.</title>
        <authorList>
            <person name="Haas M."/>
            <person name="Kono T."/>
            <person name="Macchietto M."/>
            <person name="Millas R."/>
            <person name="McGilp L."/>
            <person name="Shao M."/>
            <person name="Duquette J."/>
            <person name="Hirsch C.N."/>
            <person name="Kimball J."/>
        </authorList>
    </citation>
    <scope>NUCLEOTIDE SEQUENCE</scope>
    <source>
        <tissue evidence="2">Fresh leaf tissue</tissue>
    </source>
</reference>
<dbReference type="EMBL" id="JAAALK010000290">
    <property type="protein sequence ID" value="KAG8047360.1"/>
    <property type="molecule type" value="Genomic_DNA"/>
</dbReference>
<dbReference type="GO" id="GO:0046854">
    <property type="term" value="P:phosphatidylinositol phosphate biosynthetic process"/>
    <property type="evidence" value="ECO:0007669"/>
    <property type="project" value="TreeGrafter"/>
</dbReference>
<gene>
    <name evidence="2" type="ORF">GUJ93_ZPchr0008g12462</name>
</gene>
<dbReference type="AlphaFoldDB" id="A0A8J5QZF5"/>
<evidence type="ECO:0000259" key="1">
    <source>
        <dbReference type="SMART" id="SM00330"/>
    </source>
</evidence>
<dbReference type="SMART" id="SM00330">
    <property type="entry name" value="PIPKc"/>
    <property type="match status" value="1"/>
</dbReference>
<feature type="domain" description="PIPK" evidence="1">
    <location>
        <begin position="46"/>
        <end position="191"/>
    </location>
</feature>
<dbReference type="PANTHER" id="PTHR45748:SF14">
    <property type="entry name" value="1-PHOSPHATIDYLINOSITOL-3-PHOSPHATE 5-KINASE FAB1C-RELATED"/>
    <property type="match status" value="1"/>
</dbReference>
<accession>A0A8J5QZF5</accession>
<evidence type="ECO:0000313" key="3">
    <source>
        <dbReference type="Proteomes" id="UP000729402"/>
    </source>
</evidence>
<evidence type="ECO:0000313" key="2">
    <source>
        <dbReference type="EMBL" id="KAG8047360.1"/>
    </source>
</evidence>
<sequence length="191" mass="22050">METSEDELVNKVVQRKIVETKDLLKMGRNRYEIDLVDHPVDDVEDLDKVFSRFNGEKRQPITKASIDMEPVERGPLICWAIQVMICCCPRLAMKMMFCCKRWSAQGGKSNVYFAKTLDERFIIKQFTRTELESFVEFAPQYFKHLMESLTLGSPTCLAKIVGLYQTADVMDYSLVVGIDEKKELVIGIIDY</sequence>
<name>A0A8J5QZF5_ZIZPA</name>
<keyword evidence="3" id="KW-1185">Reference proteome</keyword>